<dbReference type="PANTHER" id="PTHR34475:SF1">
    <property type="entry name" value="CYTOSKELETON PROTEIN RODZ"/>
    <property type="match status" value="1"/>
</dbReference>
<dbReference type="PANTHER" id="PTHR34475">
    <property type="match status" value="1"/>
</dbReference>
<evidence type="ECO:0000256" key="1">
    <source>
        <dbReference type="SAM" id="Phobius"/>
    </source>
</evidence>
<gene>
    <name evidence="2" type="ORF">A2125_00605</name>
</gene>
<dbReference type="CDD" id="cd00093">
    <property type="entry name" value="HTH_XRE"/>
    <property type="match status" value="1"/>
</dbReference>
<accession>A0A1F7WSC6</accession>
<dbReference type="GO" id="GO:0003677">
    <property type="term" value="F:DNA binding"/>
    <property type="evidence" value="ECO:0007669"/>
    <property type="project" value="InterPro"/>
</dbReference>
<dbReference type="EMBL" id="MGFM01000024">
    <property type="protein sequence ID" value="OGM05734.1"/>
    <property type="molecule type" value="Genomic_DNA"/>
</dbReference>
<dbReference type="Gene3D" id="1.10.260.40">
    <property type="entry name" value="lambda repressor-like DNA-binding domains"/>
    <property type="match status" value="1"/>
</dbReference>
<dbReference type="AlphaFoldDB" id="A0A1F7WSC6"/>
<evidence type="ECO:0000313" key="2">
    <source>
        <dbReference type="EMBL" id="OGM05734.1"/>
    </source>
</evidence>
<keyword evidence="1" id="KW-0472">Membrane</keyword>
<name>A0A1F7WSC6_9BACT</name>
<evidence type="ECO:0000313" key="3">
    <source>
        <dbReference type="Proteomes" id="UP000178812"/>
    </source>
</evidence>
<dbReference type="InterPro" id="IPR050400">
    <property type="entry name" value="Bact_Cytoskel_RodZ"/>
</dbReference>
<keyword evidence="1" id="KW-0812">Transmembrane</keyword>
<dbReference type="InterPro" id="IPR001387">
    <property type="entry name" value="Cro/C1-type_HTH"/>
</dbReference>
<dbReference type="InterPro" id="IPR010982">
    <property type="entry name" value="Lambda_DNA-bd_dom_sf"/>
</dbReference>
<sequence>MKSVGQIIKETRRQKNLSIDDLEGETKIKRQFLLAIETLKWDKLPEYPVLQGFIRLIGHALDLDEYKLVAVLRRDYQPKRLHIIPRPDIADKFRWSPKLTFFIGVSIVVMTVFGYLVYQYFRFISPPTLVVNFPPEGYVAKEAVLQISGKTSQDSTIKINNQPIVVDPEGKFSGEIEITAETGIIEIKSTSRAGKEAVINRKITTSF</sequence>
<organism evidence="2 3">
    <name type="scientific">Candidatus Woesebacteria bacterium GWB1_43_5</name>
    <dbReference type="NCBI Taxonomy" id="1802474"/>
    <lineage>
        <taxon>Bacteria</taxon>
        <taxon>Candidatus Woeseibacteriota</taxon>
    </lineage>
</organism>
<reference evidence="2 3" key="1">
    <citation type="journal article" date="2016" name="Nat. Commun.">
        <title>Thousands of microbial genomes shed light on interconnected biogeochemical processes in an aquifer system.</title>
        <authorList>
            <person name="Anantharaman K."/>
            <person name="Brown C.T."/>
            <person name="Hug L.A."/>
            <person name="Sharon I."/>
            <person name="Castelle C.J."/>
            <person name="Probst A.J."/>
            <person name="Thomas B.C."/>
            <person name="Singh A."/>
            <person name="Wilkins M.J."/>
            <person name="Karaoz U."/>
            <person name="Brodie E.L."/>
            <person name="Williams K.H."/>
            <person name="Hubbard S.S."/>
            <person name="Banfield J.F."/>
        </authorList>
    </citation>
    <scope>NUCLEOTIDE SEQUENCE [LARGE SCALE GENOMIC DNA]</scope>
</reference>
<dbReference type="Pfam" id="PF13413">
    <property type="entry name" value="HTH_25"/>
    <property type="match status" value="1"/>
</dbReference>
<proteinExistence type="predicted"/>
<dbReference type="Gene3D" id="2.60.40.10">
    <property type="entry name" value="Immunoglobulins"/>
    <property type="match status" value="1"/>
</dbReference>
<dbReference type="InterPro" id="IPR013783">
    <property type="entry name" value="Ig-like_fold"/>
</dbReference>
<protein>
    <recommendedName>
        <fullName evidence="4">HTH cro/C1-type domain-containing protein</fullName>
    </recommendedName>
</protein>
<feature type="transmembrane region" description="Helical" evidence="1">
    <location>
        <begin position="99"/>
        <end position="118"/>
    </location>
</feature>
<evidence type="ECO:0008006" key="4">
    <source>
        <dbReference type="Google" id="ProtNLM"/>
    </source>
</evidence>
<keyword evidence="1" id="KW-1133">Transmembrane helix</keyword>
<comment type="caution">
    <text evidence="2">The sequence shown here is derived from an EMBL/GenBank/DDBJ whole genome shotgun (WGS) entry which is preliminary data.</text>
</comment>
<dbReference type="Proteomes" id="UP000178812">
    <property type="component" value="Unassembled WGS sequence"/>
</dbReference>